<gene>
    <name evidence="1" type="ORF">EYF80_018826</name>
</gene>
<organism evidence="1 2">
    <name type="scientific">Liparis tanakae</name>
    <name type="common">Tanaka's snailfish</name>
    <dbReference type="NCBI Taxonomy" id="230148"/>
    <lineage>
        <taxon>Eukaryota</taxon>
        <taxon>Metazoa</taxon>
        <taxon>Chordata</taxon>
        <taxon>Craniata</taxon>
        <taxon>Vertebrata</taxon>
        <taxon>Euteleostomi</taxon>
        <taxon>Actinopterygii</taxon>
        <taxon>Neopterygii</taxon>
        <taxon>Teleostei</taxon>
        <taxon>Neoteleostei</taxon>
        <taxon>Acanthomorphata</taxon>
        <taxon>Eupercaria</taxon>
        <taxon>Perciformes</taxon>
        <taxon>Cottioidei</taxon>
        <taxon>Cottales</taxon>
        <taxon>Liparidae</taxon>
        <taxon>Liparis</taxon>
    </lineage>
</organism>
<name>A0A4Z2HZN5_9TELE</name>
<reference evidence="1 2" key="1">
    <citation type="submission" date="2019-03" db="EMBL/GenBank/DDBJ databases">
        <title>First draft genome of Liparis tanakae, snailfish: a comprehensive survey of snailfish specific genes.</title>
        <authorList>
            <person name="Kim W."/>
            <person name="Song I."/>
            <person name="Jeong J.-H."/>
            <person name="Kim D."/>
            <person name="Kim S."/>
            <person name="Ryu S."/>
            <person name="Song J.Y."/>
            <person name="Lee S.K."/>
        </authorList>
    </citation>
    <scope>NUCLEOTIDE SEQUENCE [LARGE SCALE GENOMIC DNA]</scope>
    <source>
        <tissue evidence="1">Muscle</tissue>
    </source>
</reference>
<keyword evidence="2" id="KW-1185">Reference proteome</keyword>
<protein>
    <submittedName>
        <fullName evidence="1">Uncharacterized protein</fullName>
    </submittedName>
</protein>
<dbReference type="Proteomes" id="UP000314294">
    <property type="component" value="Unassembled WGS sequence"/>
</dbReference>
<evidence type="ECO:0000313" key="2">
    <source>
        <dbReference type="Proteomes" id="UP000314294"/>
    </source>
</evidence>
<sequence>MEGRALGLIRRREGDKKTQAVLADSLSGLGKSDAASPRSVTPALLPNCNRASLSVCEVPAT</sequence>
<proteinExistence type="predicted"/>
<accession>A0A4Z2HZN5</accession>
<comment type="caution">
    <text evidence="1">The sequence shown here is derived from an EMBL/GenBank/DDBJ whole genome shotgun (WGS) entry which is preliminary data.</text>
</comment>
<dbReference type="EMBL" id="SRLO01000156">
    <property type="protein sequence ID" value="TNN71010.1"/>
    <property type="molecule type" value="Genomic_DNA"/>
</dbReference>
<dbReference type="AlphaFoldDB" id="A0A4Z2HZN5"/>
<evidence type="ECO:0000313" key="1">
    <source>
        <dbReference type="EMBL" id="TNN71010.1"/>
    </source>
</evidence>